<dbReference type="Proteomes" id="UP000323917">
    <property type="component" value="Chromosome"/>
</dbReference>
<feature type="transmembrane region" description="Helical" evidence="2">
    <location>
        <begin position="66"/>
        <end position="86"/>
    </location>
</feature>
<keyword evidence="2" id="KW-0472">Membrane</keyword>
<dbReference type="AlphaFoldDB" id="A0A5B9QUH0"/>
<feature type="region of interest" description="Disordered" evidence="1">
    <location>
        <begin position="33"/>
        <end position="55"/>
    </location>
</feature>
<sequence>MTNSHEAISSSADAADQQPSKVIVLGGAATARKTTSATWPSPSPMPFVKHDGGRSDAGYRGKAGDYVIRAIAIAAGLSYLLVYAELRRRNEHFRRTSRCRAARRMKSSTPRNGTNKRVYDPYLLDLGFTWTPTMGIGTGCRFHLHPDELPTGRLVVRLSGHLAAVIDGTLYDTKDCSRGGTRCVYGFYQRS</sequence>
<dbReference type="EMBL" id="CP042913">
    <property type="protein sequence ID" value="QEG37711.1"/>
    <property type="molecule type" value="Genomic_DNA"/>
</dbReference>
<reference evidence="3 4" key="1">
    <citation type="submission" date="2019-08" db="EMBL/GenBank/DDBJ databases">
        <title>Deep-cultivation of Planctomycetes and their phenomic and genomic characterization uncovers novel biology.</title>
        <authorList>
            <person name="Wiegand S."/>
            <person name="Jogler M."/>
            <person name="Boedeker C."/>
            <person name="Pinto D."/>
            <person name="Vollmers J."/>
            <person name="Rivas-Marin E."/>
            <person name="Kohn T."/>
            <person name="Peeters S.H."/>
            <person name="Heuer A."/>
            <person name="Rast P."/>
            <person name="Oberbeckmann S."/>
            <person name="Bunk B."/>
            <person name="Jeske O."/>
            <person name="Meyerdierks A."/>
            <person name="Storesund J.E."/>
            <person name="Kallscheuer N."/>
            <person name="Luecker S."/>
            <person name="Lage O.M."/>
            <person name="Pohl T."/>
            <person name="Merkel B.J."/>
            <person name="Hornburger P."/>
            <person name="Mueller R.-W."/>
            <person name="Bruemmer F."/>
            <person name="Labrenz M."/>
            <person name="Spormann A.M."/>
            <person name="Op den Camp H."/>
            <person name="Overmann J."/>
            <person name="Amann R."/>
            <person name="Jetten M.S.M."/>
            <person name="Mascher T."/>
            <person name="Medema M.H."/>
            <person name="Devos D.P."/>
            <person name="Kaster A.-K."/>
            <person name="Ovreas L."/>
            <person name="Rohde M."/>
            <person name="Galperin M.Y."/>
            <person name="Jogler C."/>
        </authorList>
    </citation>
    <scope>NUCLEOTIDE SEQUENCE [LARGE SCALE GENOMIC DNA]</scope>
    <source>
        <strain evidence="3 4">Pr1d</strain>
    </source>
</reference>
<protein>
    <submittedName>
        <fullName evidence="3">Uncharacterized protein</fullName>
    </submittedName>
</protein>
<evidence type="ECO:0000313" key="3">
    <source>
        <dbReference type="EMBL" id="QEG37711.1"/>
    </source>
</evidence>
<dbReference type="KEGG" id="bgok:Pr1d_50570"/>
<proteinExistence type="predicted"/>
<evidence type="ECO:0000256" key="1">
    <source>
        <dbReference type="SAM" id="MobiDB-lite"/>
    </source>
</evidence>
<organism evidence="3 4">
    <name type="scientific">Bythopirellula goksoeyrii</name>
    <dbReference type="NCBI Taxonomy" id="1400387"/>
    <lineage>
        <taxon>Bacteria</taxon>
        <taxon>Pseudomonadati</taxon>
        <taxon>Planctomycetota</taxon>
        <taxon>Planctomycetia</taxon>
        <taxon>Pirellulales</taxon>
        <taxon>Lacipirellulaceae</taxon>
        <taxon>Bythopirellula</taxon>
    </lineage>
</organism>
<keyword evidence="4" id="KW-1185">Reference proteome</keyword>
<evidence type="ECO:0000256" key="2">
    <source>
        <dbReference type="SAM" id="Phobius"/>
    </source>
</evidence>
<keyword evidence="2" id="KW-0812">Transmembrane</keyword>
<accession>A0A5B9QUH0</accession>
<dbReference type="RefSeq" id="WP_210417823.1">
    <property type="nucleotide sequence ID" value="NZ_CP042913.1"/>
</dbReference>
<keyword evidence="2" id="KW-1133">Transmembrane helix</keyword>
<gene>
    <name evidence="3" type="ORF">Pr1d_50570</name>
</gene>
<name>A0A5B9QUH0_9BACT</name>
<evidence type="ECO:0000313" key="4">
    <source>
        <dbReference type="Proteomes" id="UP000323917"/>
    </source>
</evidence>